<dbReference type="EMBL" id="MU157880">
    <property type="protein sequence ID" value="KAF9525721.1"/>
    <property type="molecule type" value="Genomic_DNA"/>
</dbReference>
<dbReference type="InterPro" id="IPR050481">
    <property type="entry name" value="UDP-glycosyltransf_plant"/>
</dbReference>
<dbReference type="Gene3D" id="3.40.50.2000">
    <property type="entry name" value="Glycogen Phosphorylase B"/>
    <property type="match status" value="2"/>
</dbReference>
<gene>
    <name evidence="2" type="ORF">CPB83DRAFT_858984</name>
</gene>
<reference evidence="2" key="1">
    <citation type="submission" date="2020-11" db="EMBL/GenBank/DDBJ databases">
        <authorList>
            <consortium name="DOE Joint Genome Institute"/>
            <person name="Ahrendt S."/>
            <person name="Riley R."/>
            <person name="Andreopoulos W."/>
            <person name="Labutti K."/>
            <person name="Pangilinan J."/>
            <person name="Ruiz-Duenas F.J."/>
            <person name="Barrasa J.M."/>
            <person name="Sanchez-Garcia M."/>
            <person name="Camarero S."/>
            <person name="Miyauchi S."/>
            <person name="Serrano A."/>
            <person name="Linde D."/>
            <person name="Babiker R."/>
            <person name="Drula E."/>
            <person name="Ayuso-Fernandez I."/>
            <person name="Pacheco R."/>
            <person name="Padilla G."/>
            <person name="Ferreira P."/>
            <person name="Barriuso J."/>
            <person name="Kellner H."/>
            <person name="Castanera R."/>
            <person name="Alfaro M."/>
            <person name="Ramirez L."/>
            <person name="Pisabarro A.G."/>
            <person name="Kuo A."/>
            <person name="Tritt A."/>
            <person name="Lipzen A."/>
            <person name="He G."/>
            <person name="Yan M."/>
            <person name="Ng V."/>
            <person name="Cullen D."/>
            <person name="Martin F."/>
            <person name="Rosso M.-N."/>
            <person name="Henrissat B."/>
            <person name="Hibbett D."/>
            <person name="Martinez A.T."/>
            <person name="Grigoriev I.V."/>
        </authorList>
    </citation>
    <scope>NUCLEOTIDE SEQUENCE</scope>
    <source>
        <strain evidence="2">CBS 506.95</strain>
    </source>
</reference>
<dbReference type="SUPFAM" id="SSF53756">
    <property type="entry name" value="UDP-Glycosyltransferase/glycogen phosphorylase"/>
    <property type="match status" value="1"/>
</dbReference>
<proteinExistence type="predicted"/>
<sequence>MTSDVKGHIVGVSQPTWGHIKPLCALVGRLLRIRRIHVTIITSVNIRPQVVDEVERQFGLGEDSLKQLIRIIGIPSSPNLSQFGITEYQEAIVETYKNLAAGRPVKPTPDSEIIYSAIPAPNLVILEFFYFQVMKGIRNISGKNVPVYAWQGGSATAILRSFGPEKFGGTGDLVAKIEGIKADTEEERIKEMNKLVREPTNGDIIQVPGLPEMFDHEFIPQRGRKSPSKEFLELLACAFRLFQESDGVVMATSSLYEGGCLDSWREWFGPRPVFNVGALSPPASAEEMTKVKKTPIGTEIVKFLDNMLNHHGRYSVIYISFGSLAWPTENEQVLAVLTELLDQGIPFILSRASQFAIIPEDMLKKMEASETAYHAKWIPQDVVLQHSAIGWYLTHCGHNSVMEALTAGVPLIGWPLLADHPVNAVLVAWIHGVGYELFEGRSGHGLKPICRLGGKKPEGTTDALKEEIRVVMESARSHDGEVKRSKAQWFAKQFAAASEPGGIHYEEVRKILAVIS</sequence>
<dbReference type="Pfam" id="PF00201">
    <property type="entry name" value="UDPGT"/>
    <property type="match status" value="1"/>
</dbReference>
<accession>A0A9P6JM24</accession>
<keyword evidence="3" id="KW-1185">Reference proteome</keyword>
<evidence type="ECO:0000313" key="3">
    <source>
        <dbReference type="Proteomes" id="UP000807306"/>
    </source>
</evidence>
<dbReference type="GO" id="GO:0035251">
    <property type="term" value="F:UDP-glucosyltransferase activity"/>
    <property type="evidence" value="ECO:0007669"/>
    <property type="project" value="InterPro"/>
</dbReference>
<dbReference type="PANTHER" id="PTHR48049:SF132">
    <property type="entry name" value="GLYCOSYLTRANSFERASE"/>
    <property type="match status" value="1"/>
</dbReference>
<name>A0A9P6JM24_9AGAR</name>
<organism evidence="2 3">
    <name type="scientific">Crepidotus variabilis</name>
    <dbReference type="NCBI Taxonomy" id="179855"/>
    <lineage>
        <taxon>Eukaryota</taxon>
        <taxon>Fungi</taxon>
        <taxon>Dikarya</taxon>
        <taxon>Basidiomycota</taxon>
        <taxon>Agaricomycotina</taxon>
        <taxon>Agaricomycetes</taxon>
        <taxon>Agaricomycetidae</taxon>
        <taxon>Agaricales</taxon>
        <taxon>Agaricineae</taxon>
        <taxon>Crepidotaceae</taxon>
        <taxon>Crepidotus</taxon>
    </lineage>
</organism>
<dbReference type="OrthoDB" id="5835829at2759"/>
<keyword evidence="1" id="KW-0808">Transferase</keyword>
<dbReference type="AlphaFoldDB" id="A0A9P6JM24"/>
<evidence type="ECO:0000256" key="1">
    <source>
        <dbReference type="ARBA" id="ARBA00022679"/>
    </source>
</evidence>
<dbReference type="Proteomes" id="UP000807306">
    <property type="component" value="Unassembled WGS sequence"/>
</dbReference>
<evidence type="ECO:0000313" key="2">
    <source>
        <dbReference type="EMBL" id="KAF9525721.1"/>
    </source>
</evidence>
<dbReference type="CDD" id="cd03784">
    <property type="entry name" value="GT1_Gtf-like"/>
    <property type="match status" value="1"/>
</dbReference>
<protein>
    <submittedName>
        <fullName evidence="2">UDP-Glycosyltransferase/glycogen phosphorylase</fullName>
    </submittedName>
</protein>
<dbReference type="InterPro" id="IPR002213">
    <property type="entry name" value="UDP_glucos_trans"/>
</dbReference>
<dbReference type="PANTHER" id="PTHR48049">
    <property type="entry name" value="GLYCOSYLTRANSFERASE"/>
    <property type="match status" value="1"/>
</dbReference>
<comment type="caution">
    <text evidence="2">The sequence shown here is derived from an EMBL/GenBank/DDBJ whole genome shotgun (WGS) entry which is preliminary data.</text>
</comment>